<comment type="caution">
    <text evidence="1">The sequence shown here is derived from an EMBL/GenBank/DDBJ whole genome shotgun (WGS) entry which is preliminary data.</text>
</comment>
<dbReference type="Gene3D" id="1.10.287.1060">
    <property type="entry name" value="ESAT-6-like"/>
    <property type="match status" value="1"/>
</dbReference>
<gene>
    <name evidence="1" type="ORF">GCM10010521_16280</name>
</gene>
<dbReference type="Proteomes" id="UP001500893">
    <property type="component" value="Unassembled WGS sequence"/>
</dbReference>
<protein>
    <recommendedName>
        <fullName evidence="3">WXG100 family type VII secretion target</fullName>
    </recommendedName>
</protein>
<name>A0ABP6MZM7_9ACTN</name>
<proteinExistence type="predicted"/>
<sequence length="145" mass="15405">MSVTRIRPTLIDLGSVDRRADGGDTDEAMSGDSSGEILQIKIADLKATAPHFHTHGTDLAKALTKLKTALQAAGSPWGDDEQGTEFHGHYGPLVTKMENAAGILSQGLESIHDAMADMADGHIDNEHLVRSMFSRIDVKGGDAAK</sequence>
<dbReference type="EMBL" id="BAAAVM010000018">
    <property type="protein sequence ID" value="GAA3130975.1"/>
    <property type="molecule type" value="Genomic_DNA"/>
</dbReference>
<evidence type="ECO:0000313" key="2">
    <source>
        <dbReference type="Proteomes" id="UP001500893"/>
    </source>
</evidence>
<evidence type="ECO:0000313" key="1">
    <source>
        <dbReference type="EMBL" id="GAA3130975.1"/>
    </source>
</evidence>
<reference evidence="2" key="1">
    <citation type="journal article" date="2019" name="Int. J. Syst. Evol. Microbiol.">
        <title>The Global Catalogue of Microorganisms (GCM) 10K type strain sequencing project: providing services to taxonomists for standard genome sequencing and annotation.</title>
        <authorList>
            <consortium name="The Broad Institute Genomics Platform"/>
            <consortium name="The Broad Institute Genome Sequencing Center for Infectious Disease"/>
            <person name="Wu L."/>
            <person name="Ma J."/>
        </authorList>
    </citation>
    <scope>NUCLEOTIDE SEQUENCE [LARGE SCALE GENOMIC DNA]</scope>
    <source>
        <strain evidence="2">JCM 11574</strain>
    </source>
</reference>
<dbReference type="RefSeq" id="WP_345048325.1">
    <property type="nucleotide sequence ID" value="NZ_BAAAVM010000018.1"/>
</dbReference>
<accession>A0ABP6MZM7</accession>
<organism evidence="1 2">
    <name type="scientific">Streptomyces rameus</name>
    <dbReference type="NCBI Taxonomy" id="68261"/>
    <lineage>
        <taxon>Bacteria</taxon>
        <taxon>Bacillati</taxon>
        <taxon>Actinomycetota</taxon>
        <taxon>Actinomycetes</taxon>
        <taxon>Kitasatosporales</taxon>
        <taxon>Streptomycetaceae</taxon>
        <taxon>Streptomyces</taxon>
    </lineage>
</organism>
<keyword evidence="2" id="KW-1185">Reference proteome</keyword>
<evidence type="ECO:0008006" key="3">
    <source>
        <dbReference type="Google" id="ProtNLM"/>
    </source>
</evidence>